<reference evidence="1 2" key="1">
    <citation type="submission" date="2019-05" db="EMBL/GenBank/DDBJ databases">
        <title>Another draft genome of Portunus trituberculatus and its Hox gene families provides insights of decapod evolution.</title>
        <authorList>
            <person name="Jeong J.-H."/>
            <person name="Song I."/>
            <person name="Kim S."/>
            <person name="Choi T."/>
            <person name="Kim D."/>
            <person name="Ryu S."/>
            <person name="Kim W."/>
        </authorList>
    </citation>
    <scope>NUCLEOTIDE SEQUENCE [LARGE SCALE GENOMIC DNA]</scope>
    <source>
        <tissue evidence="1">Muscle</tissue>
    </source>
</reference>
<gene>
    <name evidence="1" type="ORF">E2C01_060971</name>
</gene>
<dbReference type="Proteomes" id="UP000324222">
    <property type="component" value="Unassembled WGS sequence"/>
</dbReference>
<sequence>MNYLVHAWRFEFKLGGHTYGEPMQCESSLEPFCLCYPLFC</sequence>
<keyword evidence="2" id="KW-1185">Reference proteome</keyword>
<evidence type="ECO:0000313" key="1">
    <source>
        <dbReference type="EMBL" id="MPC66818.1"/>
    </source>
</evidence>
<dbReference type="AlphaFoldDB" id="A0A5B7HD40"/>
<dbReference type="EMBL" id="VSRR010025338">
    <property type="protein sequence ID" value="MPC66818.1"/>
    <property type="molecule type" value="Genomic_DNA"/>
</dbReference>
<accession>A0A5B7HD40</accession>
<proteinExistence type="predicted"/>
<comment type="caution">
    <text evidence="1">The sequence shown here is derived from an EMBL/GenBank/DDBJ whole genome shotgun (WGS) entry which is preliminary data.</text>
</comment>
<evidence type="ECO:0000313" key="2">
    <source>
        <dbReference type="Proteomes" id="UP000324222"/>
    </source>
</evidence>
<organism evidence="1 2">
    <name type="scientific">Portunus trituberculatus</name>
    <name type="common">Swimming crab</name>
    <name type="synonym">Neptunus trituberculatus</name>
    <dbReference type="NCBI Taxonomy" id="210409"/>
    <lineage>
        <taxon>Eukaryota</taxon>
        <taxon>Metazoa</taxon>
        <taxon>Ecdysozoa</taxon>
        <taxon>Arthropoda</taxon>
        <taxon>Crustacea</taxon>
        <taxon>Multicrustacea</taxon>
        <taxon>Malacostraca</taxon>
        <taxon>Eumalacostraca</taxon>
        <taxon>Eucarida</taxon>
        <taxon>Decapoda</taxon>
        <taxon>Pleocyemata</taxon>
        <taxon>Brachyura</taxon>
        <taxon>Eubrachyura</taxon>
        <taxon>Portunoidea</taxon>
        <taxon>Portunidae</taxon>
        <taxon>Portuninae</taxon>
        <taxon>Portunus</taxon>
    </lineage>
</organism>
<protein>
    <submittedName>
        <fullName evidence="1">Uncharacterized protein</fullName>
    </submittedName>
</protein>
<name>A0A5B7HD40_PORTR</name>